<name>A0A194QU29_PAPMA</name>
<dbReference type="Proteomes" id="UP000053240">
    <property type="component" value="Unassembled WGS sequence"/>
</dbReference>
<dbReference type="EMBL" id="KQ461108">
    <property type="protein sequence ID" value="KPJ08977.1"/>
    <property type="molecule type" value="Genomic_DNA"/>
</dbReference>
<dbReference type="InParanoid" id="A0A194QU29"/>
<evidence type="ECO:0000313" key="1">
    <source>
        <dbReference type="EMBL" id="KPJ08977.1"/>
    </source>
</evidence>
<accession>A0A194QU29</accession>
<protein>
    <submittedName>
        <fullName evidence="1">Uncharacterized protein</fullName>
    </submittedName>
</protein>
<dbReference type="AlphaFoldDB" id="A0A194QU29"/>
<gene>
    <name evidence="1" type="ORF">RR48_15118</name>
</gene>
<reference evidence="1 2" key="1">
    <citation type="journal article" date="2015" name="Nat. Commun.">
        <title>Outbred genome sequencing and CRISPR/Cas9 gene editing in butterflies.</title>
        <authorList>
            <person name="Li X."/>
            <person name="Fan D."/>
            <person name="Zhang W."/>
            <person name="Liu G."/>
            <person name="Zhang L."/>
            <person name="Zhao L."/>
            <person name="Fang X."/>
            <person name="Chen L."/>
            <person name="Dong Y."/>
            <person name="Chen Y."/>
            <person name="Ding Y."/>
            <person name="Zhao R."/>
            <person name="Feng M."/>
            <person name="Zhu Y."/>
            <person name="Feng Y."/>
            <person name="Jiang X."/>
            <person name="Zhu D."/>
            <person name="Xiang H."/>
            <person name="Feng X."/>
            <person name="Li S."/>
            <person name="Wang J."/>
            <person name="Zhang G."/>
            <person name="Kronforst M.R."/>
            <person name="Wang W."/>
        </authorList>
    </citation>
    <scope>NUCLEOTIDE SEQUENCE [LARGE SCALE GENOMIC DNA]</scope>
    <source>
        <strain evidence="1">Ya'a_city_454_Pm</strain>
        <tissue evidence="1">Whole body</tissue>
    </source>
</reference>
<organism evidence="1 2">
    <name type="scientific">Papilio machaon</name>
    <name type="common">Old World swallowtail butterfly</name>
    <dbReference type="NCBI Taxonomy" id="76193"/>
    <lineage>
        <taxon>Eukaryota</taxon>
        <taxon>Metazoa</taxon>
        <taxon>Ecdysozoa</taxon>
        <taxon>Arthropoda</taxon>
        <taxon>Hexapoda</taxon>
        <taxon>Insecta</taxon>
        <taxon>Pterygota</taxon>
        <taxon>Neoptera</taxon>
        <taxon>Endopterygota</taxon>
        <taxon>Lepidoptera</taxon>
        <taxon>Glossata</taxon>
        <taxon>Ditrysia</taxon>
        <taxon>Papilionoidea</taxon>
        <taxon>Papilionidae</taxon>
        <taxon>Papilioninae</taxon>
        <taxon>Papilio</taxon>
    </lineage>
</organism>
<proteinExistence type="predicted"/>
<evidence type="ECO:0000313" key="2">
    <source>
        <dbReference type="Proteomes" id="UP000053240"/>
    </source>
</evidence>
<keyword evidence="2" id="KW-1185">Reference proteome</keyword>
<sequence>MNDMLNNVDSAFHWFYRSGDVFILDRGFRDSARNASNKVSK</sequence>